<evidence type="ECO:0000256" key="2">
    <source>
        <dbReference type="ARBA" id="ARBA00022692"/>
    </source>
</evidence>
<keyword evidence="16" id="KW-1185">Reference proteome</keyword>
<dbReference type="InterPro" id="IPR045120">
    <property type="entry name" value="Suco/Slp1-like"/>
</dbReference>
<evidence type="ECO:0000256" key="13">
    <source>
        <dbReference type="SAM" id="Phobius"/>
    </source>
</evidence>
<evidence type="ECO:0000259" key="14">
    <source>
        <dbReference type="PROSITE" id="PS51469"/>
    </source>
</evidence>
<comment type="subcellular location">
    <subcellularLocation>
        <location evidence="8">Endomembrane system</location>
        <topology evidence="8">Single-pass type I membrane protein</topology>
    </subcellularLocation>
    <subcellularLocation>
        <location evidence="1">Endoplasmic reticulum membrane</location>
        <topology evidence="1">Single-pass membrane protein</topology>
    </subcellularLocation>
</comment>
<keyword evidence="7" id="KW-0325">Glycoprotein</keyword>
<comment type="caution">
    <text evidence="15">The sequence shown here is derived from an EMBL/GenBank/DDBJ whole genome shotgun (WGS) entry which is preliminary data.</text>
</comment>
<feature type="coiled-coil region" evidence="11">
    <location>
        <begin position="651"/>
        <end position="735"/>
    </location>
</feature>
<reference evidence="15 16" key="1">
    <citation type="submission" date="2017-03" db="EMBL/GenBank/DDBJ databases">
        <title>Genome Survey of Euroglyphus maynei.</title>
        <authorList>
            <person name="Arlian L.G."/>
            <person name="Morgan M.S."/>
            <person name="Rider S.D."/>
        </authorList>
    </citation>
    <scope>NUCLEOTIDE SEQUENCE [LARGE SCALE GENOMIC DNA]</scope>
    <source>
        <strain evidence="15">Arlian Lab</strain>
        <tissue evidence="15">Whole body</tissue>
    </source>
</reference>
<keyword evidence="5 13" id="KW-1133">Transmembrane helix</keyword>
<evidence type="ECO:0000256" key="5">
    <source>
        <dbReference type="ARBA" id="ARBA00022989"/>
    </source>
</evidence>
<feature type="region of interest" description="Disordered" evidence="12">
    <location>
        <begin position="598"/>
        <end position="625"/>
    </location>
</feature>
<evidence type="ECO:0000313" key="15">
    <source>
        <dbReference type="EMBL" id="OTF84065.1"/>
    </source>
</evidence>
<proteinExistence type="inferred from homology"/>
<dbReference type="PANTHER" id="PTHR12953:SF0">
    <property type="entry name" value="SUN DOMAIN-CONTAINING OSSIFICATION FACTOR"/>
    <property type="match status" value="1"/>
</dbReference>
<feature type="compositionally biased region" description="Low complexity" evidence="12">
    <location>
        <begin position="598"/>
        <end position="622"/>
    </location>
</feature>
<dbReference type="Proteomes" id="UP000194236">
    <property type="component" value="Unassembled WGS sequence"/>
</dbReference>
<dbReference type="InterPro" id="IPR012919">
    <property type="entry name" value="SUN_dom"/>
</dbReference>
<evidence type="ECO:0000256" key="8">
    <source>
        <dbReference type="ARBA" id="ARBA00046288"/>
    </source>
</evidence>
<accession>A0A1Y3BYB4</accession>
<keyword evidence="6 13" id="KW-0472">Membrane</keyword>
<dbReference type="Pfam" id="PF07738">
    <property type="entry name" value="Sad1_UNC"/>
    <property type="match status" value="1"/>
</dbReference>
<evidence type="ECO:0000256" key="1">
    <source>
        <dbReference type="ARBA" id="ARBA00004389"/>
    </source>
</evidence>
<sequence length="912" mass="104479">MIIQDDGGDKISFDSQLKLPNITSRVKRQTHDHVRELSPPKCANTIATKWFHYSPSSLPICMKESHSVNGEKQTDVNFQDEKLVISSQTMIANDVTDNDSIVLNQSLDQQQSSLSGDNFVGPLIQMKPSVVSSQDMLSFEEWRSKISEQMERENKIEIESKFANEMVGKPDLVIDQINGQKLMKITTNRARNFASHECGAKIVDSNSEANFVNRVLNEQLDEYMLNPCKIKNWFVIELCETIQPQYLEMANFELYSSIPKDFTVFACEQYPNRNGWSPLGNFTANDIRSLQGFKLQNNGFVKFLKIELSSFYGSEHYCPISLIRVFGTSLFDEVERIDNPEKSSIDFDDHNSVHEETTPISMSENLKAKNFTDLDLFGSAKNAVEKMTKMNDTDSNFDIYNQTEIVRLYPYFEHMMNECETYFFPANDAMNQTSCVHIPNKCLFYQLLFRDQQLFKLMSTQYLIRKYFNNKLFFQCGYANETQTINTTPSSVAVEQLVQLTNGNNNHSISHVNNNDDVQSIVVQISEENLSTKSPFISSTIMFSSTSTVNNKIPDVPIINVTTLEPSLTEPTISEPIVTMNTLSPTNTYQTQIISTSSTFEPQSGHGSSSSLSSQPSNETSNQFQTVDSNQPILNLFEQEADVQSFSSMSGQSKEAVIVRLTNRIKNLEKNISLMSTYLENLSVRYRKQMEEMQAIFNQTFDHFNTSARVAAEKDARQQEQIMKLQNEIIGLNQRFTSLFKDIEKSNWLFLRIHLGLMIIELTIVGIFCLIFYLGFKHNLNRILKAHLHRDDRQPTSLSSTTTTNNQSNTQLSPDVKVGFSDTIKAFKNIQYHRSKSLSDLQLLITNDQYFVSSFKNKRDEFVKQKEQDEDCNKENIHCDIHDHHHNLNDEPTMTDDDMVPKIFKVINQNVH</sequence>
<organism evidence="15 16">
    <name type="scientific">Euroglyphus maynei</name>
    <name type="common">Mayne's house dust mite</name>
    <dbReference type="NCBI Taxonomy" id="6958"/>
    <lineage>
        <taxon>Eukaryota</taxon>
        <taxon>Metazoa</taxon>
        <taxon>Ecdysozoa</taxon>
        <taxon>Arthropoda</taxon>
        <taxon>Chelicerata</taxon>
        <taxon>Arachnida</taxon>
        <taxon>Acari</taxon>
        <taxon>Acariformes</taxon>
        <taxon>Sarcoptiformes</taxon>
        <taxon>Astigmata</taxon>
        <taxon>Psoroptidia</taxon>
        <taxon>Analgoidea</taxon>
        <taxon>Pyroglyphidae</taxon>
        <taxon>Pyroglyphinae</taxon>
        <taxon>Euroglyphus</taxon>
    </lineage>
</organism>
<feature type="transmembrane region" description="Helical" evidence="13">
    <location>
        <begin position="753"/>
        <end position="776"/>
    </location>
</feature>
<evidence type="ECO:0000313" key="16">
    <source>
        <dbReference type="Proteomes" id="UP000194236"/>
    </source>
</evidence>
<feature type="domain" description="SUN" evidence="14">
    <location>
        <begin position="171"/>
        <end position="330"/>
    </location>
</feature>
<keyword evidence="4" id="KW-0256">Endoplasmic reticulum</keyword>
<keyword evidence="2 13" id="KW-0812">Transmembrane</keyword>
<name>A0A1Y3BYB4_EURMA</name>
<comment type="similarity">
    <text evidence="9">Belongs to the SLP1 family.</text>
</comment>
<evidence type="ECO:0000256" key="4">
    <source>
        <dbReference type="ARBA" id="ARBA00022824"/>
    </source>
</evidence>
<evidence type="ECO:0000256" key="9">
    <source>
        <dbReference type="ARBA" id="ARBA00061226"/>
    </source>
</evidence>
<dbReference type="AlphaFoldDB" id="A0A1Y3BYB4"/>
<dbReference type="FunFam" id="2.60.120.260:FF:000099">
    <property type="entry name" value="Uncharacterized protein, isoform C"/>
    <property type="match status" value="1"/>
</dbReference>
<evidence type="ECO:0000256" key="3">
    <source>
        <dbReference type="ARBA" id="ARBA00022729"/>
    </source>
</evidence>
<dbReference type="OrthoDB" id="266334at2759"/>
<protein>
    <submittedName>
        <fullName evidence="15">Sad1 / UNC-like C-terminal domain containing protein</fullName>
    </submittedName>
</protein>
<keyword evidence="3" id="KW-0732">Signal</keyword>
<evidence type="ECO:0000256" key="12">
    <source>
        <dbReference type="SAM" id="MobiDB-lite"/>
    </source>
</evidence>
<comment type="subunit">
    <text evidence="10">Interacts with EMP65.</text>
</comment>
<keyword evidence="11" id="KW-0175">Coiled coil</keyword>
<evidence type="ECO:0000256" key="11">
    <source>
        <dbReference type="SAM" id="Coils"/>
    </source>
</evidence>
<dbReference type="GO" id="GO:0005789">
    <property type="term" value="C:endoplasmic reticulum membrane"/>
    <property type="evidence" value="ECO:0007669"/>
    <property type="project" value="UniProtKB-SubCell"/>
</dbReference>
<dbReference type="PROSITE" id="PS51469">
    <property type="entry name" value="SUN"/>
    <property type="match status" value="1"/>
</dbReference>
<feature type="region of interest" description="Disordered" evidence="12">
    <location>
        <begin position="793"/>
        <end position="812"/>
    </location>
</feature>
<evidence type="ECO:0000256" key="6">
    <source>
        <dbReference type="ARBA" id="ARBA00023136"/>
    </source>
</evidence>
<evidence type="ECO:0000256" key="10">
    <source>
        <dbReference type="ARBA" id="ARBA00064635"/>
    </source>
</evidence>
<dbReference type="EMBL" id="MUJZ01000911">
    <property type="protein sequence ID" value="OTF84065.1"/>
    <property type="molecule type" value="Genomic_DNA"/>
</dbReference>
<dbReference type="GO" id="GO:0034975">
    <property type="term" value="P:protein folding in endoplasmic reticulum"/>
    <property type="evidence" value="ECO:0007669"/>
    <property type="project" value="TreeGrafter"/>
</dbReference>
<gene>
    <name evidence="15" type="ORF">BLA29_000707</name>
</gene>
<evidence type="ECO:0000256" key="7">
    <source>
        <dbReference type="ARBA" id="ARBA00023180"/>
    </source>
</evidence>
<feature type="compositionally biased region" description="Low complexity" evidence="12">
    <location>
        <begin position="796"/>
        <end position="812"/>
    </location>
</feature>
<dbReference type="PANTHER" id="PTHR12953">
    <property type="entry name" value="MEMBRANE PROTEIN CH1 RELATED"/>
    <property type="match status" value="1"/>
</dbReference>